<feature type="transmembrane region" description="Helical" evidence="1">
    <location>
        <begin position="163"/>
        <end position="183"/>
    </location>
</feature>
<protein>
    <recommendedName>
        <fullName evidence="4">ABC transporter permease</fullName>
    </recommendedName>
</protein>
<organism evidence="2 3">
    <name type="scientific">Lacticaseibacillus mingshuiensis</name>
    <dbReference type="NCBI Taxonomy" id="2799574"/>
    <lineage>
        <taxon>Bacteria</taxon>
        <taxon>Bacillati</taxon>
        <taxon>Bacillota</taxon>
        <taxon>Bacilli</taxon>
        <taxon>Lactobacillales</taxon>
        <taxon>Lactobacillaceae</taxon>
        <taxon>Lacticaseibacillus</taxon>
    </lineage>
</organism>
<proteinExistence type="predicted"/>
<comment type="caution">
    <text evidence="2">The sequence shown here is derived from an EMBL/GenBank/DDBJ whole genome shotgun (WGS) entry which is preliminary data.</text>
</comment>
<dbReference type="EMBL" id="JBHTOC010000009">
    <property type="protein sequence ID" value="MFD1430055.1"/>
    <property type="molecule type" value="Genomic_DNA"/>
</dbReference>
<evidence type="ECO:0000313" key="3">
    <source>
        <dbReference type="Proteomes" id="UP001597196"/>
    </source>
</evidence>
<accession>A0ABW4CKB2</accession>
<evidence type="ECO:0000313" key="2">
    <source>
        <dbReference type="EMBL" id="MFD1430055.1"/>
    </source>
</evidence>
<feature type="transmembrane region" description="Helical" evidence="1">
    <location>
        <begin position="59"/>
        <end position="81"/>
    </location>
</feature>
<gene>
    <name evidence="2" type="ORF">ACFQ4P_07320</name>
</gene>
<keyword evidence="3" id="KW-1185">Reference proteome</keyword>
<name>A0ABW4CKB2_9LACO</name>
<keyword evidence="1" id="KW-1133">Transmembrane helix</keyword>
<evidence type="ECO:0000256" key="1">
    <source>
        <dbReference type="SAM" id="Phobius"/>
    </source>
</evidence>
<keyword evidence="1" id="KW-0472">Membrane</keyword>
<reference evidence="3" key="1">
    <citation type="journal article" date="2019" name="Int. J. Syst. Evol. Microbiol.">
        <title>The Global Catalogue of Microorganisms (GCM) 10K type strain sequencing project: providing services to taxonomists for standard genome sequencing and annotation.</title>
        <authorList>
            <consortium name="The Broad Institute Genomics Platform"/>
            <consortium name="The Broad Institute Genome Sequencing Center for Infectious Disease"/>
            <person name="Wu L."/>
            <person name="Ma J."/>
        </authorList>
    </citation>
    <scope>NUCLEOTIDE SEQUENCE [LARGE SCALE GENOMIC DNA]</scope>
    <source>
        <strain evidence="3">CCM 8980</strain>
    </source>
</reference>
<evidence type="ECO:0008006" key="4">
    <source>
        <dbReference type="Google" id="ProtNLM"/>
    </source>
</evidence>
<feature type="transmembrane region" description="Helical" evidence="1">
    <location>
        <begin position="195"/>
        <end position="215"/>
    </location>
</feature>
<feature type="transmembrane region" description="Helical" evidence="1">
    <location>
        <begin position="102"/>
        <end position="132"/>
    </location>
</feature>
<dbReference type="Proteomes" id="UP001597196">
    <property type="component" value="Unassembled WGS sequence"/>
</dbReference>
<feature type="transmembrane region" description="Helical" evidence="1">
    <location>
        <begin position="235"/>
        <end position="260"/>
    </location>
</feature>
<sequence>MSHLFFRRIERRPVLLSFSLLMLISLIQFGQSALQIAKRSSVFHDSPYTMWLSMDQFSFIPILFFLLVPLLAAIPGATLIAKDRQTRFTQQLILRRGGMRVAWGYLVTSFVLGAALVGGTLLINFFGFFLLLPNLKPDFFLNLNIAVMSQDTLWVGLYYTHPLWHALASILLAATWSGLFASFATAMAWFLKNRFLTVAAGLLLQIGLMAANLLLPLPAHASFVPSDFMRESAGATLSGSVVASVTAIVALAIAALTMIGGRVRAYESNR</sequence>
<keyword evidence="1" id="KW-0812">Transmembrane</keyword>
<dbReference type="RefSeq" id="WP_203626504.1">
    <property type="nucleotide sequence ID" value="NZ_BOLQ01000005.1"/>
</dbReference>